<evidence type="ECO:0000256" key="4">
    <source>
        <dbReference type="ARBA" id="ARBA00022989"/>
    </source>
</evidence>
<dbReference type="GO" id="GO:0005886">
    <property type="term" value="C:plasma membrane"/>
    <property type="evidence" value="ECO:0007669"/>
    <property type="project" value="UniProtKB-SubCell"/>
</dbReference>
<keyword evidence="3 6" id="KW-0812">Transmembrane</keyword>
<comment type="subcellular location">
    <subcellularLocation>
        <location evidence="1">Cell membrane</location>
        <topology evidence="1">Single-pass membrane protein</topology>
    </subcellularLocation>
</comment>
<dbReference type="OrthoDB" id="7359894at2"/>
<dbReference type="InterPro" id="IPR007168">
    <property type="entry name" value="Phageshock_PspC_N"/>
</dbReference>
<dbReference type="GeneID" id="67182812"/>
<dbReference type="AlphaFoldDB" id="E1SPG9"/>
<gene>
    <name evidence="8" type="ordered locus">Fbal_2584</name>
</gene>
<dbReference type="EMBL" id="CP002209">
    <property type="protein sequence ID" value="ADN76786.1"/>
    <property type="molecule type" value="Genomic_DNA"/>
</dbReference>
<evidence type="ECO:0000256" key="5">
    <source>
        <dbReference type="ARBA" id="ARBA00023136"/>
    </source>
</evidence>
<accession>E1SPG9</accession>
<dbReference type="KEGG" id="fbl:Fbal_2584"/>
<protein>
    <submittedName>
        <fullName evidence="8">Phage shock protein C, PspC</fullName>
    </submittedName>
</protein>
<evidence type="ECO:0000256" key="3">
    <source>
        <dbReference type="ARBA" id="ARBA00022692"/>
    </source>
</evidence>
<keyword evidence="4 6" id="KW-1133">Transmembrane helix</keyword>
<dbReference type="InterPro" id="IPR014320">
    <property type="entry name" value="Phageshock_PspC"/>
</dbReference>
<dbReference type="NCBIfam" id="TIGR02978">
    <property type="entry name" value="phageshock_pspC"/>
    <property type="match status" value="1"/>
</dbReference>
<proteinExistence type="predicted"/>
<dbReference type="InterPro" id="IPR052027">
    <property type="entry name" value="PspC"/>
</dbReference>
<evidence type="ECO:0000259" key="7">
    <source>
        <dbReference type="Pfam" id="PF04024"/>
    </source>
</evidence>
<dbReference type="PANTHER" id="PTHR33885:SF3">
    <property type="entry name" value="PHAGE SHOCK PROTEIN C"/>
    <property type="match status" value="1"/>
</dbReference>
<dbReference type="RefSeq" id="WP_013346092.1">
    <property type="nucleotide sequence ID" value="NC_014541.1"/>
</dbReference>
<organism evidence="8 9">
    <name type="scientific">Ferrimonas balearica (strain DSM 9799 / CCM 4581 / KCTC 23876 / PAT)</name>
    <dbReference type="NCBI Taxonomy" id="550540"/>
    <lineage>
        <taxon>Bacteria</taxon>
        <taxon>Pseudomonadati</taxon>
        <taxon>Pseudomonadota</taxon>
        <taxon>Gammaproteobacteria</taxon>
        <taxon>Alteromonadales</taxon>
        <taxon>Ferrimonadaceae</taxon>
        <taxon>Ferrimonas</taxon>
    </lineage>
</organism>
<name>E1SPG9_FERBD</name>
<dbReference type="PANTHER" id="PTHR33885">
    <property type="entry name" value="PHAGE SHOCK PROTEIN C"/>
    <property type="match status" value="1"/>
</dbReference>
<dbReference type="HOGENOM" id="CLU_137949_1_0_6"/>
<dbReference type="STRING" id="550540.Fbal_2584"/>
<keyword evidence="2" id="KW-1003">Cell membrane</keyword>
<sequence>MSTNGKKELYRIPEQGKVAGVCAGLAEYFNLEVWLVRIVVLSAIILTGVFSFALLLYIVAWVLLDKKPPAHGRHAELKTKVWQAGDSPRQAIREISTRFRSLELRLRALEQHVTSDSYSLKREIDNLK</sequence>
<reference evidence="8 9" key="1">
    <citation type="journal article" date="2010" name="Stand. Genomic Sci.">
        <title>Complete genome sequence of Ferrimonas balearica type strain (PAT).</title>
        <authorList>
            <person name="Nolan M."/>
            <person name="Sikorski J."/>
            <person name="Davenport K."/>
            <person name="Lucas S."/>
            <person name="Glavina Del Rio T."/>
            <person name="Tice H."/>
            <person name="Cheng J."/>
            <person name="Goodwin L."/>
            <person name="Pitluck S."/>
            <person name="Liolios K."/>
            <person name="Ivanova N."/>
            <person name="Mavromatis K."/>
            <person name="Ovchinnikova G."/>
            <person name="Pati A."/>
            <person name="Chen A."/>
            <person name="Palaniappan K."/>
            <person name="Land M."/>
            <person name="Hauser L."/>
            <person name="Chang Y."/>
            <person name="Jeffries C."/>
            <person name="Tapia R."/>
            <person name="Brettin T."/>
            <person name="Detter J."/>
            <person name="Han C."/>
            <person name="Yasawong M."/>
            <person name="Rohde M."/>
            <person name="Tindall B."/>
            <person name="Goker M."/>
            <person name="Woyke T."/>
            <person name="Bristow J."/>
            <person name="Eisen J."/>
            <person name="Markowitz V."/>
            <person name="Hugenholtz P."/>
            <person name="Kyrpides N."/>
            <person name="Klenk H."/>
            <person name="Lapidus A."/>
        </authorList>
    </citation>
    <scope>NUCLEOTIDE SEQUENCE [LARGE SCALE GENOMIC DNA]</scope>
    <source>
        <strain evidence="9">DSM 9799 / CCM 4581 / KCTC 23876 / PAT</strain>
    </source>
</reference>
<dbReference type="Pfam" id="PF04024">
    <property type="entry name" value="PspC"/>
    <property type="match status" value="1"/>
</dbReference>
<keyword evidence="9" id="KW-1185">Reference proteome</keyword>
<evidence type="ECO:0000313" key="9">
    <source>
        <dbReference type="Proteomes" id="UP000006683"/>
    </source>
</evidence>
<feature type="domain" description="Phage shock protein PspC N-terminal" evidence="7">
    <location>
        <begin position="7"/>
        <end position="66"/>
    </location>
</feature>
<evidence type="ECO:0000256" key="2">
    <source>
        <dbReference type="ARBA" id="ARBA00022475"/>
    </source>
</evidence>
<evidence type="ECO:0000313" key="8">
    <source>
        <dbReference type="EMBL" id="ADN76786.1"/>
    </source>
</evidence>
<feature type="transmembrane region" description="Helical" evidence="6">
    <location>
        <begin position="34"/>
        <end position="64"/>
    </location>
</feature>
<evidence type="ECO:0000256" key="6">
    <source>
        <dbReference type="SAM" id="Phobius"/>
    </source>
</evidence>
<keyword evidence="5 6" id="KW-0472">Membrane</keyword>
<dbReference type="Proteomes" id="UP000006683">
    <property type="component" value="Chromosome"/>
</dbReference>
<dbReference type="eggNOG" id="COG1983">
    <property type="taxonomic scope" value="Bacteria"/>
</dbReference>
<evidence type="ECO:0000256" key="1">
    <source>
        <dbReference type="ARBA" id="ARBA00004162"/>
    </source>
</evidence>